<dbReference type="PANTHER" id="PTHR22904">
    <property type="entry name" value="TPR REPEAT CONTAINING PROTEIN"/>
    <property type="match status" value="1"/>
</dbReference>
<dbReference type="FunCoup" id="A0A7M7G5E0">
    <property type="interactions" value="1816"/>
</dbReference>
<dbReference type="SMART" id="SM00028">
    <property type="entry name" value="TPR"/>
    <property type="match status" value="9"/>
</dbReference>
<feature type="domain" description="STI1" evidence="8">
    <location>
        <begin position="137"/>
        <end position="176"/>
    </location>
</feature>
<accession>A0A7M7G5E0</accession>
<gene>
    <name evidence="9" type="primary">100119701</name>
</gene>
<dbReference type="FunFam" id="1.25.40.10:FF:000020">
    <property type="entry name" value="Stress-induced phosphoprotein 1"/>
    <property type="match status" value="1"/>
</dbReference>
<keyword evidence="3" id="KW-0677">Repeat</keyword>
<name>A0A7M7G5E0_NASVI</name>
<comment type="subcellular location">
    <subcellularLocation>
        <location evidence="1">Cytoplasm</location>
    </subcellularLocation>
</comment>
<evidence type="ECO:0000313" key="9">
    <source>
        <dbReference type="EnsemblMetazoa" id="XP_001603429"/>
    </source>
</evidence>
<dbReference type="SMART" id="SM00727">
    <property type="entry name" value="STI1"/>
    <property type="match status" value="2"/>
</dbReference>
<evidence type="ECO:0000256" key="3">
    <source>
        <dbReference type="ARBA" id="ARBA00022737"/>
    </source>
</evidence>
<dbReference type="FunFam" id="1.25.40.10:FF:000010">
    <property type="entry name" value="Stress-induced phosphoprotein 1"/>
    <property type="match status" value="1"/>
</dbReference>
<feature type="repeat" description="TPR" evidence="6">
    <location>
        <begin position="72"/>
        <end position="105"/>
    </location>
</feature>
<organism evidence="9 10">
    <name type="scientific">Nasonia vitripennis</name>
    <name type="common">Parasitic wasp</name>
    <dbReference type="NCBI Taxonomy" id="7425"/>
    <lineage>
        <taxon>Eukaryota</taxon>
        <taxon>Metazoa</taxon>
        <taxon>Ecdysozoa</taxon>
        <taxon>Arthropoda</taxon>
        <taxon>Hexapoda</taxon>
        <taxon>Insecta</taxon>
        <taxon>Pterygota</taxon>
        <taxon>Neoptera</taxon>
        <taxon>Endopterygota</taxon>
        <taxon>Hymenoptera</taxon>
        <taxon>Apocrita</taxon>
        <taxon>Proctotrupomorpha</taxon>
        <taxon>Chalcidoidea</taxon>
        <taxon>Pteromalidae</taxon>
        <taxon>Pteromalinae</taxon>
        <taxon>Nasonia</taxon>
    </lineage>
</organism>
<dbReference type="Proteomes" id="UP000002358">
    <property type="component" value="Chromosome 3"/>
</dbReference>
<dbReference type="KEGG" id="nvi:100119701"/>
<feature type="repeat" description="TPR" evidence="6">
    <location>
        <begin position="437"/>
        <end position="470"/>
    </location>
</feature>
<sequence length="549" mass="62553">MEKVSMLKDLGNKLLAENKLDDAIDIYTQAIEIDSKNHVLYSNRSAAYAKAGKYDLALQDAEKTVSLKPDWSKGYSRKGSALAYLGRYDDSIETYSKGLLLDPRNEQLQSGLEEVKAQKNSQSQFNSQGALRNPFVGADVMTKLRNDPRTKAYLDDPEYIKMLDKFRTNPTSLSSHLYDTKVITTLGVLLGFNETEMNMDVDPPKYEEKPQKKAEEPKPKPKEEENLSAEKRQALEEKNLGNAAYKKKDFEEALKHYNKAVEIDPTDITYYLNIAAVYFEQKEYEKCIAQCEKAIDIGRENRADFKLIAKAFTRIGHSHKKMNNWKQAKVYYEKSMSEHRTPEIKTLLSDIEKKIKEEERKAYIDPVKAEEEKELGNEKFKEGDYAAAVKHYTEAILRNPDDPKYYSNRAACYTKLAAFDLGLKDCEKCVEIDPKFIKGWIRKGKILQGMQQQGKAITAYQKALDLDPTNAEALDGYRSCSVAVSSNPEEVRKRAMADPEVQSILRDPAMRLILEQMQNDPKALQDHLKNPDIAAKLQKLLESGLVAIH</sequence>
<feature type="repeat" description="TPR" evidence="6">
    <location>
        <begin position="369"/>
        <end position="402"/>
    </location>
</feature>
<evidence type="ECO:0000256" key="2">
    <source>
        <dbReference type="ARBA" id="ARBA00022490"/>
    </source>
</evidence>
<dbReference type="OMA" id="MYSAREN"/>
<feature type="repeat" description="TPR" evidence="6">
    <location>
        <begin position="268"/>
        <end position="301"/>
    </location>
</feature>
<dbReference type="Gene3D" id="1.10.260.100">
    <property type="match status" value="2"/>
</dbReference>
<dbReference type="OrthoDB" id="2423701at2759"/>
<dbReference type="SUPFAM" id="SSF48452">
    <property type="entry name" value="TPR-like"/>
    <property type="match status" value="3"/>
</dbReference>
<evidence type="ECO:0000259" key="8">
    <source>
        <dbReference type="SMART" id="SM00727"/>
    </source>
</evidence>
<reference evidence="9" key="1">
    <citation type="submission" date="2021-01" db="UniProtKB">
        <authorList>
            <consortium name="EnsemblMetazoa"/>
        </authorList>
    </citation>
    <scope>IDENTIFICATION</scope>
</reference>
<evidence type="ECO:0000256" key="7">
    <source>
        <dbReference type="SAM" id="MobiDB-lite"/>
    </source>
</evidence>
<evidence type="ECO:0000313" key="10">
    <source>
        <dbReference type="Proteomes" id="UP000002358"/>
    </source>
</evidence>
<feature type="repeat" description="TPR" evidence="6">
    <location>
        <begin position="4"/>
        <end position="37"/>
    </location>
</feature>
<feature type="region of interest" description="Disordered" evidence="7">
    <location>
        <begin position="199"/>
        <end position="228"/>
    </location>
</feature>
<evidence type="ECO:0000256" key="6">
    <source>
        <dbReference type="PROSITE-ProRule" id="PRU00339"/>
    </source>
</evidence>
<feature type="compositionally biased region" description="Basic and acidic residues" evidence="7">
    <location>
        <begin position="202"/>
        <end position="228"/>
    </location>
</feature>
<evidence type="ECO:0000256" key="1">
    <source>
        <dbReference type="ARBA" id="ARBA00004496"/>
    </source>
</evidence>
<dbReference type="PROSITE" id="PS50005">
    <property type="entry name" value="TPR"/>
    <property type="match status" value="7"/>
</dbReference>
<feature type="repeat" description="TPR" evidence="6">
    <location>
        <begin position="234"/>
        <end position="267"/>
    </location>
</feature>
<dbReference type="Gene3D" id="1.25.40.10">
    <property type="entry name" value="Tetratricopeptide repeat domain"/>
    <property type="match status" value="3"/>
</dbReference>
<keyword evidence="2" id="KW-0963">Cytoplasm</keyword>
<dbReference type="InterPro" id="IPR019734">
    <property type="entry name" value="TPR_rpt"/>
</dbReference>
<dbReference type="Pfam" id="PF17830">
    <property type="entry name" value="STI1-HOP_DP"/>
    <property type="match status" value="2"/>
</dbReference>
<feature type="repeat" description="TPR" evidence="6">
    <location>
        <begin position="38"/>
        <end position="71"/>
    </location>
</feature>
<dbReference type="InterPro" id="IPR041243">
    <property type="entry name" value="STI1/HOP_DP"/>
</dbReference>
<dbReference type="FunFam" id="1.25.40.10:FF:000027">
    <property type="entry name" value="stress-induced-phosphoprotein 1 isoform X1"/>
    <property type="match status" value="1"/>
</dbReference>
<dbReference type="InterPro" id="IPR011990">
    <property type="entry name" value="TPR-like_helical_dom_sf"/>
</dbReference>
<dbReference type="GO" id="GO:0051879">
    <property type="term" value="F:Hsp90 protein binding"/>
    <property type="evidence" value="ECO:0007669"/>
    <property type="project" value="TreeGrafter"/>
</dbReference>
<dbReference type="EnsemblMetazoa" id="XM_001603379">
    <property type="protein sequence ID" value="XP_001603429"/>
    <property type="gene ID" value="LOC100119701"/>
</dbReference>
<dbReference type="GO" id="GO:0005737">
    <property type="term" value="C:cytoplasm"/>
    <property type="evidence" value="ECO:0007669"/>
    <property type="project" value="UniProtKB-SubCell"/>
</dbReference>
<dbReference type="InParanoid" id="A0A7M7G5E0"/>
<dbReference type="Pfam" id="PF13181">
    <property type="entry name" value="TPR_8"/>
    <property type="match status" value="2"/>
</dbReference>
<keyword evidence="4 6" id="KW-0802">TPR repeat</keyword>
<dbReference type="Pfam" id="PF13414">
    <property type="entry name" value="TPR_11"/>
    <property type="match status" value="2"/>
</dbReference>
<keyword evidence="10" id="KW-1185">Reference proteome</keyword>
<proteinExistence type="predicted"/>
<dbReference type="PANTHER" id="PTHR22904:SF523">
    <property type="entry name" value="STRESS-INDUCED-PHOSPHOPROTEIN 1"/>
    <property type="match status" value="1"/>
</dbReference>
<dbReference type="Pfam" id="PF07719">
    <property type="entry name" value="TPR_2"/>
    <property type="match status" value="1"/>
</dbReference>
<dbReference type="SMR" id="A0A7M7G5E0"/>
<dbReference type="InterPro" id="IPR006636">
    <property type="entry name" value="STI1_HS-bd"/>
</dbReference>
<dbReference type="FunFam" id="1.10.260.100:FF:000002">
    <property type="entry name" value="Stress-induced-phosphoprotein 1 (Hsp70/Hsp90-organizing)"/>
    <property type="match status" value="1"/>
</dbReference>
<evidence type="ECO:0000256" key="5">
    <source>
        <dbReference type="ARBA" id="ARBA00026193"/>
    </source>
</evidence>
<protein>
    <recommendedName>
        <fullName evidence="5">Stress-induced-phosphoprotein 1</fullName>
    </recommendedName>
</protein>
<feature type="domain" description="STI1" evidence="8">
    <location>
        <begin position="498"/>
        <end position="537"/>
    </location>
</feature>
<evidence type="ECO:0000256" key="4">
    <source>
        <dbReference type="ARBA" id="ARBA00022803"/>
    </source>
</evidence>
<dbReference type="PROSITE" id="PS50293">
    <property type="entry name" value="TPR_REGION"/>
    <property type="match status" value="1"/>
</dbReference>
<dbReference type="AlphaFoldDB" id="A0A7M7G5E0"/>
<dbReference type="InterPro" id="IPR013105">
    <property type="entry name" value="TPR_2"/>
</dbReference>